<dbReference type="InterPro" id="IPR045187">
    <property type="entry name" value="CcO_II"/>
</dbReference>
<dbReference type="InterPro" id="IPR014222">
    <property type="entry name" value="Cyt_c_oxidase_su2"/>
</dbReference>
<feature type="transmembrane region" description="Helical" evidence="17">
    <location>
        <begin position="119"/>
        <end position="137"/>
    </location>
</feature>
<evidence type="ECO:0000256" key="14">
    <source>
        <dbReference type="ARBA" id="ARBA00031399"/>
    </source>
</evidence>
<dbReference type="GO" id="GO:0042773">
    <property type="term" value="P:ATP synthesis coupled electron transport"/>
    <property type="evidence" value="ECO:0007669"/>
    <property type="project" value="TreeGrafter"/>
</dbReference>
<evidence type="ECO:0000313" key="20">
    <source>
        <dbReference type="Proteomes" id="UP000281955"/>
    </source>
</evidence>
<dbReference type="EMBL" id="RBWV01000012">
    <property type="protein sequence ID" value="RKS74036.1"/>
    <property type="molecule type" value="Genomic_DNA"/>
</dbReference>
<evidence type="ECO:0000256" key="13">
    <source>
        <dbReference type="ARBA" id="ARBA00024688"/>
    </source>
</evidence>
<dbReference type="Pfam" id="PF00116">
    <property type="entry name" value="COX2"/>
    <property type="match status" value="1"/>
</dbReference>
<keyword evidence="6 17" id="KW-0812">Transmembrane</keyword>
<evidence type="ECO:0000256" key="5">
    <source>
        <dbReference type="ARBA" id="ARBA00022660"/>
    </source>
</evidence>
<evidence type="ECO:0000256" key="6">
    <source>
        <dbReference type="ARBA" id="ARBA00022692"/>
    </source>
</evidence>
<evidence type="ECO:0000256" key="7">
    <source>
        <dbReference type="ARBA" id="ARBA00022723"/>
    </source>
</evidence>
<dbReference type="GO" id="GO:0004129">
    <property type="term" value="F:cytochrome-c oxidase activity"/>
    <property type="evidence" value="ECO:0007669"/>
    <property type="project" value="UniProtKB-EC"/>
</dbReference>
<dbReference type="InParanoid" id="A0A420XPE3"/>
<dbReference type="Proteomes" id="UP000281955">
    <property type="component" value="Unassembled WGS sequence"/>
</dbReference>
<organism evidence="19 20">
    <name type="scientific">Motilibacter peucedani</name>
    <dbReference type="NCBI Taxonomy" id="598650"/>
    <lineage>
        <taxon>Bacteria</taxon>
        <taxon>Bacillati</taxon>
        <taxon>Actinomycetota</taxon>
        <taxon>Actinomycetes</taxon>
        <taxon>Motilibacterales</taxon>
        <taxon>Motilibacteraceae</taxon>
        <taxon>Motilibacter</taxon>
    </lineage>
</organism>
<evidence type="ECO:0000256" key="2">
    <source>
        <dbReference type="ARBA" id="ARBA00007866"/>
    </source>
</evidence>
<dbReference type="AlphaFoldDB" id="A0A420XPE3"/>
<evidence type="ECO:0000256" key="4">
    <source>
        <dbReference type="ARBA" id="ARBA00022448"/>
    </source>
</evidence>
<evidence type="ECO:0000256" key="9">
    <source>
        <dbReference type="ARBA" id="ARBA00022982"/>
    </source>
</evidence>
<dbReference type="RefSeq" id="WP_121193807.1">
    <property type="nucleotide sequence ID" value="NZ_RBWV01000012.1"/>
</dbReference>
<sequence>MRPYAPRASRHPRGTGPQVRSSALRPPLRRALLLAAPVALLLAGCTSQQEGEWKRGGLPEPASDNAKTMLTLWQGAWTVALLVGAIVWALIIGACIIYRRKATDTGLPPQVRYNLPVEVLYTTLPIVMVGVYFYFTAQDQNDINEVKGDATHHVTVVGKRWSWDFNYQEGSQGPDQAVYETGTDEHRPVLVLPVNEKVEFTVLTRDVIHSFWVTPFLYKRDLIPGITNRFELTPTKTGTFPGKCAELCGTYHSRMLFDVKIVSHDQYEAELQRLRDLGQVGLQGDQTGPRRTGANIKSESETRP</sequence>
<evidence type="ECO:0000256" key="1">
    <source>
        <dbReference type="ARBA" id="ARBA00004141"/>
    </source>
</evidence>
<dbReference type="GO" id="GO:0016020">
    <property type="term" value="C:membrane"/>
    <property type="evidence" value="ECO:0007669"/>
    <property type="project" value="UniProtKB-SubCell"/>
</dbReference>
<dbReference type="InterPro" id="IPR001505">
    <property type="entry name" value="Copper_CuA"/>
</dbReference>
<dbReference type="PANTHER" id="PTHR22888:SF9">
    <property type="entry name" value="CYTOCHROME C OXIDASE SUBUNIT 2"/>
    <property type="match status" value="1"/>
</dbReference>
<evidence type="ECO:0000256" key="3">
    <source>
        <dbReference type="ARBA" id="ARBA00012949"/>
    </source>
</evidence>
<dbReference type="NCBIfam" id="TIGR02866">
    <property type="entry name" value="CoxB"/>
    <property type="match status" value="1"/>
</dbReference>
<name>A0A420XPE3_9ACTN</name>
<feature type="domain" description="Cytochrome oxidase subunit II copper A binding" evidence="18">
    <location>
        <begin position="149"/>
        <end position="273"/>
    </location>
</feature>
<comment type="catalytic activity">
    <reaction evidence="15">
        <text>4 Fe(II)-[cytochrome c] + O2 + 8 H(+)(in) = 4 Fe(III)-[cytochrome c] + 2 H2O + 4 H(+)(out)</text>
        <dbReference type="Rhea" id="RHEA:11436"/>
        <dbReference type="Rhea" id="RHEA-COMP:10350"/>
        <dbReference type="Rhea" id="RHEA-COMP:14399"/>
        <dbReference type="ChEBI" id="CHEBI:15377"/>
        <dbReference type="ChEBI" id="CHEBI:15378"/>
        <dbReference type="ChEBI" id="CHEBI:15379"/>
        <dbReference type="ChEBI" id="CHEBI:29033"/>
        <dbReference type="ChEBI" id="CHEBI:29034"/>
        <dbReference type="EC" id="7.1.1.9"/>
    </reaction>
</comment>
<gene>
    <name evidence="19" type="ORF">CLV35_2535</name>
</gene>
<dbReference type="EC" id="7.1.1.9" evidence="3"/>
<comment type="subcellular location">
    <subcellularLocation>
        <location evidence="1">Membrane</location>
        <topology evidence="1">Multi-pass membrane protein</topology>
    </subcellularLocation>
</comment>
<keyword evidence="8" id="KW-1278">Translocase</keyword>
<dbReference type="PROSITE" id="PS00078">
    <property type="entry name" value="COX2"/>
    <property type="match status" value="1"/>
</dbReference>
<keyword evidence="11" id="KW-0186">Copper</keyword>
<keyword evidence="10 17" id="KW-1133">Transmembrane helix</keyword>
<dbReference type="InterPro" id="IPR002429">
    <property type="entry name" value="CcO_II-like_C"/>
</dbReference>
<dbReference type="FunCoup" id="A0A420XPE3">
    <property type="interactions" value="49"/>
</dbReference>
<dbReference type="CDD" id="cd13919">
    <property type="entry name" value="CuRO_HCO_II_like_5"/>
    <property type="match status" value="1"/>
</dbReference>
<comment type="similarity">
    <text evidence="2">Belongs to the cytochrome c oxidase subunit 2 family.</text>
</comment>
<dbReference type="GO" id="GO:0016491">
    <property type="term" value="F:oxidoreductase activity"/>
    <property type="evidence" value="ECO:0007669"/>
    <property type="project" value="InterPro"/>
</dbReference>
<dbReference type="Gene3D" id="1.10.287.90">
    <property type="match status" value="1"/>
</dbReference>
<evidence type="ECO:0000256" key="12">
    <source>
        <dbReference type="ARBA" id="ARBA00023136"/>
    </source>
</evidence>
<accession>A0A420XPE3</accession>
<protein>
    <recommendedName>
        <fullName evidence="3">cytochrome-c oxidase</fullName>
        <ecNumber evidence="3">7.1.1.9</ecNumber>
    </recommendedName>
    <alternativeName>
        <fullName evidence="14">Cytochrome aa3 subunit 2</fullName>
    </alternativeName>
</protein>
<evidence type="ECO:0000256" key="11">
    <source>
        <dbReference type="ARBA" id="ARBA00023008"/>
    </source>
</evidence>
<comment type="caution">
    <text evidence="19">The sequence shown here is derived from an EMBL/GenBank/DDBJ whole genome shotgun (WGS) entry which is preliminary data.</text>
</comment>
<keyword evidence="5" id="KW-0679">Respiratory chain</keyword>
<evidence type="ECO:0000256" key="10">
    <source>
        <dbReference type="ARBA" id="ARBA00022989"/>
    </source>
</evidence>
<evidence type="ECO:0000256" key="17">
    <source>
        <dbReference type="SAM" id="Phobius"/>
    </source>
</evidence>
<keyword evidence="20" id="KW-1185">Reference proteome</keyword>
<evidence type="ECO:0000256" key="8">
    <source>
        <dbReference type="ARBA" id="ARBA00022967"/>
    </source>
</evidence>
<feature type="region of interest" description="Disordered" evidence="16">
    <location>
        <begin position="280"/>
        <end position="304"/>
    </location>
</feature>
<keyword evidence="7" id="KW-0479">Metal-binding</keyword>
<keyword evidence="9" id="KW-0249">Electron transport</keyword>
<evidence type="ECO:0000259" key="18">
    <source>
        <dbReference type="PROSITE" id="PS50857"/>
    </source>
</evidence>
<keyword evidence="4" id="KW-0813">Transport</keyword>
<evidence type="ECO:0000256" key="15">
    <source>
        <dbReference type="ARBA" id="ARBA00047816"/>
    </source>
</evidence>
<dbReference type="SUPFAM" id="SSF81464">
    <property type="entry name" value="Cytochrome c oxidase subunit II-like, transmembrane region"/>
    <property type="match status" value="1"/>
</dbReference>
<feature type="transmembrane region" description="Helical" evidence="17">
    <location>
        <begin position="71"/>
        <end position="98"/>
    </location>
</feature>
<reference evidence="19 20" key="1">
    <citation type="submission" date="2018-10" db="EMBL/GenBank/DDBJ databases">
        <title>Genomic Encyclopedia of Archaeal and Bacterial Type Strains, Phase II (KMG-II): from individual species to whole genera.</title>
        <authorList>
            <person name="Goeker M."/>
        </authorList>
    </citation>
    <scope>NUCLEOTIDE SEQUENCE [LARGE SCALE GENOMIC DNA]</scope>
    <source>
        <strain evidence="19 20">RP-AC37</strain>
    </source>
</reference>
<dbReference type="InterPro" id="IPR036257">
    <property type="entry name" value="Cyt_c_oxidase_su2_TM_sf"/>
</dbReference>
<dbReference type="InterPro" id="IPR008972">
    <property type="entry name" value="Cupredoxin"/>
</dbReference>
<dbReference type="PROSITE" id="PS50857">
    <property type="entry name" value="COX2_CUA"/>
    <property type="match status" value="1"/>
</dbReference>
<evidence type="ECO:0000256" key="16">
    <source>
        <dbReference type="SAM" id="MobiDB-lite"/>
    </source>
</evidence>
<dbReference type="PANTHER" id="PTHR22888">
    <property type="entry name" value="CYTOCHROME C OXIDASE, SUBUNIT II"/>
    <property type="match status" value="1"/>
</dbReference>
<dbReference type="SUPFAM" id="SSF49503">
    <property type="entry name" value="Cupredoxins"/>
    <property type="match status" value="1"/>
</dbReference>
<dbReference type="PRINTS" id="PR01166">
    <property type="entry name" value="CYCOXIDASEII"/>
</dbReference>
<comment type="function">
    <text evidence="13">Subunits I and II form the functional core of the enzyme complex. Electrons originating in cytochrome c are transferred via heme a and Cu(A) to the binuclear center formed by heme a3 and Cu(B).</text>
</comment>
<evidence type="ECO:0000313" key="19">
    <source>
        <dbReference type="EMBL" id="RKS74036.1"/>
    </source>
</evidence>
<feature type="region of interest" description="Disordered" evidence="16">
    <location>
        <begin position="1"/>
        <end position="23"/>
    </location>
</feature>
<keyword evidence="12 17" id="KW-0472">Membrane</keyword>
<dbReference type="OrthoDB" id="9781261at2"/>
<dbReference type="GO" id="GO:0005507">
    <property type="term" value="F:copper ion binding"/>
    <property type="evidence" value="ECO:0007669"/>
    <property type="project" value="InterPro"/>
</dbReference>
<proteinExistence type="inferred from homology"/>
<dbReference type="Gene3D" id="2.60.40.420">
    <property type="entry name" value="Cupredoxins - blue copper proteins"/>
    <property type="match status" value="1"/>
</dbReference>